<sequence>MGLKRPAEDDPSPAGKVARARIESDYALAFPSLSHPASHPPAFQRPSQLLTFSYSPSRVLQFDDSALRYFVNPPHGADLNHGYENWTRRPEERGRIDGLLSAWSRFKNSLNGQNPEIGLISWRGVITKILTAPYEERDVWELNVMCIDGTMYFEEHLSDEKLKEKSDLEPRHRLQSYYGYSFESYCTSSTPNKHELHVSSSSSGSSGTVGWGGDVDTNVQWCSVVKTKLGDTRIIIGGEVDCVRGKYAGNTDNFVELKTSLSIRGPQDEAKFEKKLLKFYFQSFLLGVPEIFVGFRKPSGYLTTTQVFQTVHIPRLVRGKPGAWDPNVCLAWGDRFLSFLRNTIKGSSRSNVWRIKFTSKTGVSATLLDDVGVRDVEGGEDRVGFLPRWYWEEMSGAVAYDPEAGAQTRSEGESSKVGTIVVPSGWKI</sequence>
<keyword evidence="6" id="KW-0479">Metal-binding</keyword>
<comment type="catalytic activity">
    <reaction evidence="5">
        <text>a 5'-end NAD(+)-phospho-ribonucleoside in mRNA + H2O = a 5'-end phospho-ribonucleoside in mRNA + NAD(+) + H(+)</text>
        <dbReference type="Rhea" id="RHEA:60880"/>
        <dbReference type="Rhea" id="RHEA-COMP:15692"/>
        <dbReference type="Rhea" id="RHEA-COMP:15698"/>
        <dbReference type="ChEBI" id="CHEBI:15377"/>
        <dbReference type="ChEBI" id="CHEBI:15378"/>
        <dbReference type="ChEBI" id="CHEBI:57540"/>
        <dbReference type="ChEBI" id="CHEBI:138282"/>
        <dbReference type="ChEBI" id="CHEBI:144029"/>
    </reaction>
    <physiologicalReaction direction="left-to-right" evidence="5">
        <dbReference type="Rhea" id="RHEA:60881"/>
    </physiologicalReaction>
</comment>
<comment type="function">
    <text evidence="6">Decapping enzyme for NAD-capped RNAs: specifically hydrolyzes the nicotinamide adenine dinucleotide (NAD) cap from a subset of RNAs by removing the entire NAD moiety from the 5'-end of an NAD-capped RNA.</text>
</comment>
<dbReference type="InParanoid" id="A0A0D0AKJ0"/>
<dbReference type="GO" id="GO:0005634">
    <property type="term" value="C:nucleus"/>
    <property type="evidence" value="ECO:0007669"/>
    <property type="project" value="UniProtKB-SubCell"/>
</dbReference>
<dbReference type="Pfam" id="PF08652">
    <property type="entry name" value="RAI1"/>
    <property type="match status" value="1"/>
</dbReference>
<comment type="subcellular location">
    <subcellularLocation>
        <location evidence="6">Nucleus</location>
    </subcellularLocation>
</comment>
<evidence type="ECO:0000256" key="4">
    <source>
        <dbReference type="ARBA" id="ARBA00044692"/>
    </source>
</evidence>
<accession>A0A0D0AKJ0</accession>
<evidence type="ECO:0000256" key="3">
    <source>
        <dbReference type="ARBA" id="ARBA00044676"/>
    </source>
</evidence>
<dbReference type="OrthoDB" id="5853397at2759"/>
<keyword evidence="6" id="KW-0378">Hydrolase</keyword>
<dbReference type="GO" id="GO:0046872">
    <property type="term" value="F:metal ion binding"/>
    <property type="evidence" value="ECO:0007669"/>
    <property type="project" value="UniProtKB-KW"/>
</dbReference>
<dbReference type="InterPro" id="IPR039039">
    <property type="entry name" value="RAI1-like_fam"/>
</dbReference>
<dbReference type="GO" id="GO:0000956">
    <property type="term" value="P:nuclear-transcribed mRNA catabolic process"/>
    <property type="evidence" value="ECO:0007669"/>
    <property type="project" value="TreeGrafter"/>
</dbReference>
<dbReference type="EMBL" id="KN835241">
    <property type="protein sequence ID" value="KIK42361.1"/>
    <property type="molecule type" value="Genomic_DNA"/>
</dbReference>
<organism evidence="8 9">
    <name type="scientific">Suillus luteus UH-Slu-Lm8-n1</name>
    <dbReference type="NCBI Taxonomy" id="930992"/>
    <lineage>
        <taxon>Eukaryota</taxon>
        <taxon>Fungi</taxon>
        <taxon>Dikarya</taxon>
        <taxon>Basidiomycota</taxon>
        <taxon>Agaricomycotina</taxon>
        <taxon>Agaricomycetes</taxon>
        <taxon>Agaricomycetidae</taxon>
        <taxon>Boletales</taxon>
        <taxon>Suillineae</taxon>
        <taxon>Suillaceae</taxon>
        <taxon>Suillus</taxon>
    </lineage>
</organism>
<proteinExistence type="inferred from homology"/>
<gene>
    <name evidence="8" type="ORF">CY34DRAFT_83671</name>
</gene>
<dbReference type="PANTHER" id="PTHR12395">
    <property type="entry name" value="DOM-3 RELATED"/>
    <property type="match status" value="1"/>
</dbReference>
<evidence type="ECO:0000256" key="6">
    <source>
        <dbReference type="RuleBase" id="RU367113"/>
    </source>
</evidence>
<evidence type="ECO:0000256" key="2">
    <source>
        <dbReference type="ARBA" id="ARBA00006562"/>
    </source>
</evidence>
<dbReference type="PANTHER" id="PTHR12395:SF9">
    <property type="entry name" value="DECAPPING AND EXORIBONUCLEASE PROTEIN"/>
    <property type="match status" value="1"/>
</dbReference>
<dbReference type="EC" id="3.6.1.-" evidence="6"/>
<evidence type="ECO:0000313" key="9">
    <source>
        <dbReference type="Proteomes" id="UP000054485"/>
    </source>
</evidence>
<dbReference type="AlphaFoldDB" id="A0A0D0AKJ0"/>
<reference evidence="9" key="2">
    <citation type="submission" date="2015-01" db="EMBL/GenBank/DDBJ databases">
        <title>Evolutionary Origins and Diversification of the Mycorrhizal Mutualists.</title>
        <authorList>
            <consortium name="DOE Joint Genome Institute"/>
            <consortium name="Mycorrhizal Genomics Consortium"/>
            <person name="Kohler A."/>
            <person name="Kuo A."/>
            <person name="Nagy L.G."/>
            <person name="Floudas D."/>
            <person name="Copeland A."/>
            <person name="Barry K.W."/>
            <person name="Cichocki N."/>
            <person name="Veneault-Fourrey C."/>
            <person name="LaButti K."/>
            <person name="Lindquist E.A."/>
            <person name="Lipzen A."/>
            <person name="Lundell T."/>
            <person name="Morin E."/>
            <person name="Murat C."/>
            <person name="Riley R."/>
            <person name="Ohm R."/>
            <person name="Sun H."/>
            <person name="Tunlid A."/>
            <person name="Henrissat B."/>
            <person name="Grigoriev I.V."/>
            <person name="Hibbett D.S."/>
            <person name="Martin F."/>
        </authorList>
    </citation>
    <scope>NUCLEOTIDE SEQUENCE [LARGE SCALE GENOMIC DNA]</scope>
    <source>
        <strain evidence="9">UH-Slu-Lm8-n1</strain>
    </source>
</reference>
<reference evidence="8 9" key="1">
    <citation type="submission" date="2014-04" db="EMBL/GenBank/DDBJ databases">
        <authorList>
            <consortium name="DOE Joint Genome Institute"/>
            <person name="Kuo A."/>
            <person name="Ruytinx J."/>
            <person name="Rineau F."/>
            <person name="Colpaert J."/>
            <person name="Kohler A."/>
            <person name="Nagy L.G."/>
            <person name="Floudas D."/>
            <person name="Copeland A."/>
            <person name="Barry K.W."/>
            <person name="Cichocki N."/>
            <person name="Veneault-Fourrey C."/>
            <person name="LaButti K."/>
            <person name="Lindquist E.A."/>
            <person name="Lipzen A."/>
            <person name="Lundell T."/>
            <person name="Morin E."/>
            <person name="Murat C."/>
            <person name="Sun H."/>
            <person name="Tunlid A."/>
            <person name="Henrissat B."/>
            <person name="Grigoriev I.V."/>
            <person name="Hibbett D.S."/>
            <person name="Martin F."/>
            <person name="Nordberg H.P."/>
            <person name="Cantor M.N."/>
            <person name="Hua S.X."/>
        </authorList>
    </citation>
    <scope>NUCLEOTIDE SEQUENCE [LARGE SCALE GENOMIC DNA]</scope>
    <source>
        <strain evidence="8 9">UH-Slu-Lm8-n1</strain>
    </source>
</reference>
<name>A0A0D0AKJ0_9AGAM</name>
<dbReference type="GO" id="GO:0005829">
    <property type="term" value="C:cytosol"/>
    <property type="evidence" value="ECO:0007669"/>
    <property type="project" value="TreeGrafter"/>
</dbReference>
<dbReference type="GO" id="GO:0034353">
    <property type="term" value="F:mRNA 5'-diphosphatase activity"/>
    <property type="evidence" value="ECO:0007669"/>
    <property type="project" value="TreeGrafter"/>
</dbReference>
<keyword evidence="9" id="KW-1185">Reference proteome</keyword>
<dbReference type="InterPro" id="IPR013961">
    <property type="entry name" value="RAI1"/>
</dbReference>
<dbReference type="FunCoup" id="A0A0D0AKJ0">
    <property type="interactions" value="242"/>
</dbReference>
<dbReference type="Proteomes" id="UP000054485">
    <property type="component" value="Unassembled WGS sequence"/>
</dbReference>
<evidence type="ECO:0000256" key="5">
    <source>
        <dbReference type="ARBA" id="ARBA00048124"/>
    </source>
</evidence>
<keyword evidence="6" id="KW-0694">RNA-binding</keyword>
<dbReference type="GO" id="GO:0000166">
    <property type="term" value="F:nucleotide binding"/>
    <property type="evidence" value="ECO:0007669"/>
    <property type="project" value="UniProtKB-KW"/>
</dbReference>
<dbReference type="GO" id="GO:0003723">
    <property type="term" value="F:RNA binding"/>
    <property type="evidence" value="ECO:0007669"/>
    <property type="project" value="UniProtKB-KW"/>
</dbReference>
<comment type="catalytic activity">
    <reaction evidence="3">
        <text>a 5'-end (N(7)-methyl 5'-triphosphoguanosine)-ribonucleoside-ribonucleotide in mRNA + H2O = a (N(7)-methyl 5'-triphosphoguanosine)-nucleoside + a 5'-end phospho-ribonucleoside in mRNA + H(+)</text>
        <dbReference type="Rhea" id="RHEA:66928"/>
        <dbReference type="Rhea" id="RHEA-COMP:15692"/>
        <dbReference type="Rhea" id="RHEA-COMP:17313"/>
        <dbReference type="ChEBI" id="CHEBI:15377"/>
        <dbReference type="ChEBI" id="CHEBI:15378"/>
        <dbReference type="ChEBI" id="CHEBI:138282"/>
        <dbReference type="ChEBI" id="CHEBI:172876"/>
        <dbReference type="ChEBI" id="CHEBI:172877"/>
    </reaction>
    <physiologicalReaction direction="left-to-right" evidence="3">
        <dbReference type="Rhea" id="RHEA:66929"/>
    </physiologicalReaction>
</comment>
<dbReference type="STRING" id="930992.A0A0D0AKJ0"/>
<evidence type="ECO:0000259" key="7">
    <source>
        <dbReference type="Pfam" id="PF08652"/>
    </source>
</evidence>
<evidence type="ECO:0000256" key="1">
    <source>
        <dbReference type="ARBA" id="ARBA00001968"/>
    </source>
</evidence>
<dbReference type="GO" id="GO:0004518">
    <property type="term" value="F:nuclease activity"/>
    <property type="evidence" value="ECO:0007669"/>
    <property type="project" value="UniProtKB-KW"/>
</dbReference>
<keyword evidence="6" id="KW-0540">Nuclease</keyword>
<comment type="cofactor">
    <cofactor evidence="1 6">
        <name>a divalent metal cation</name>
        <dbReference type="ChEBI" id="CHEBI:60240"/>
    </cofactor>
</comment>
<protein>
    <recommendedName>
        <fullName evidence="6">Decapping nuclease</fullName>
        <ecNumber evidence="6">3.6.1.-</ecNumber>
    </recommendedName>
</protein>
<keyword evidence="6" id="KW-0547">Nucleotide-binding</keyword>
<feature type="domain" description="RAI1-like" evidence="7">
    <location>
        <begin position="44"/>
        <end position="391"/>
    </location>
</feature>
<comment type="similarity">
    <text evidence="2 6">Belongs to the DXO/Dom3Z family.</text>
</comment>
<dbReference type="GO" id="GO:0110155">
    <property type="term" value="P:NAD-cap decapping"/>
    <property type="evidence" value="ECO:0007669"/>
    <property type="project" value="TreeGrafter"/>
</dbReference>
<evidence type="ECO:0000313" key="8">
    <source>
        <dbReference type="EMBL" id="KIK42361.1"/>
    </source>
</evidence>
<comment type="catalytic activity">
    <reaction evidence="4">
        <text>a 5'-end triphospho-ribonucleoside in mRNA + H2O = a 5'-end phospho-ribonucleoside in mRNA + diphosphate + H(+)</text>
        <dbReference type="Rhea" id="RHEA:78683"/>
        <dbReference type="Rhea" id="RHEA-COMP:15692"/>
        <dbReference type="Rhea" id="RHEA-COMP:17164"/>
        <dbReference type="ChEBI" id="CHEBI:15377"/>
        <dbReference type="ChEBI" id="CHEBI:15378"/>
        <dbReference type="ChEBI" id="CHEBI:33019"/>
        <dbReference type="ChEBI" id="CHEBI:138282"/>
        <dbReference type="ChEBI" id="CHEBI:167618"/>
    </reaction>
    <physiologicalReaction direction="left-to-right" evidence="4">
        <dbReference type="Rhea" id="RHEA:78684"/>
    </physiologicalReaction>
</comment>
<dbReference type="HOGENOM" id="CLU_024877_1_2_1"/>
<keyword evidence="6" id="KW-0539">Nucleus</keyword>